<dbReference type="RefSeq" id="WP_337336211.1">
    <property type="nucleotide sequence ID" value="NZ_JBBDHC010000021.1"/>
</dbReference>
<dbReference type="Proteomes" id="UP001364472">
    <property type="component" value="Unassembled WGS sequence"/>
</dbReference>
<dbReference type="InterPro" id="IPR009858">
    <property type="entry name" value="DUF1415"/>
</dbReference>
<gene>
    <name evidence="1" type="ORF">WB794_12595</name>
</gene>
<sequence length="189" mass="21274">MSAVPDEAEVIAATRRWIERAVIGLNLCPFARAPYLKDQVRIVVSPARDEETLLLDLCEELQRLVVTDEAQIETTLLVHPQVLGDFLAFNDFLDLADAALVEMKLDGELQVASFHPDYQFGDAPADDPANYTNRSPFPTLHLLREASIERAVEAVEDTDAIYERNMARLRAMGREGWEALWHARAESPE</sequence>
<comment type="caution">
    <text evidence="1">The sequence shown here is derived from an EMBL/GenBank/DDBJ whole genome shotgun (WGS) entry which is preliminary data.</text>
</comment>
<evidence type="ECO:0000313" key="2">
    <source>
        <dbReference type="Proteomes" id="UP001364472"/>
    </source>
</evidence>
<dbReference type="Pfam" id="PF07209">
    <property type="entry name" value="DUF1415"/>
    <property type="match status" value="1"/>
</dbReference>
<dbReference type="AlphaFoldDB" id="A0AAW9R436"/>
<accession>A0AAW9R436</accession>
<protein>
    <submittedName>
        <fullName evidence="1">DUF1415 domain-containing protein</fullName>
    </submittedName>
</protein>
<evidence type="ECO:0000313" key="1">
    <source>
        <dbReference type="EMBL" id="MEJ1250510.1"/>
    </source>
</evidence>
<reference evidence="1 2" key="1">
    <citation type="journal article" date="2016" name="Antonie Van Leeuwenhoek">
        <title>Denitratimonas tolerans gen. nov., sp. nov., a denitrifying bacterium isolated from a bioreactor for tannery wastewater treatment.</title>
        <authorList>
            <person name="Han S.I."/>
            <person name="Kim J.O."/>
            <person name="Lee Y.R."/>
            <person name="Ekpeghere K.I."/>
            <person name="Koh S.C."/>
            <person name="Whang K.S."/>
        </authorList>
    </citation>
    <scope>NUCLEOTIDE SEQUENCE [LARGE SCALE GENOMIC DNA]</scope>
    <source>
        <strain evidence="1 2">KACC 17565</strain>
    </source>
</reference>
<name>A0AAW9R436_9GAMM</name>
<proteinExistence type="predicted"/>
<organism evidence="1 2">
    <name type="scientific">Denitratimonas tolerans</name>
    <dbReference type="NCBI Taxonomy" id="1338420"/>
    <lineage>
        <taxon>Bacteria</taxon>
        <taxon>Pseudomonadati</taxon>
        <taxon>Pseudomonadota</taxon>
        <taxon>Gammaproteobacteria</taxon>
        <taxon>Lysobacterales</taxon>
        <taxon>Lysobacteraceae</taxon>
        <taxon>Denitratimonas</taxon>
    </lineage>
</organism>
<keyword evidence="2" id="KW-1185">Reference proteome</keyword>
<dbReference type="EMBL" id="JBBDHC010000021">
    <property type="protein sequence ID" value="MEJ1250510.1"/>
    <property type="molecule type" value="Genomic_DNA"/>
</dbReference>